<feature type="domain" description="TonB-dependent receptor-like beta-barrel" evidence="6">
    <location>
        <begin position="408"/>
        <end position="859"/>
    </location>
</feature>
<feature type="chain" id="PRO_5045920423" evidence="5">
    <location>
        <begin position="30"/>
        <end position="895"/>
    </location>
</feature>
<dbReference type="EMBL" id="JAVDVX010000003">
    <property type="protein sequence ID" value="MDR7090029.1"/>
    <property type="molecule type" value="Genomic_DNA"/>
</dbReference>
<keyword evidence="9" id="KW-1185">Reference proteome</keyword>
<evidence type="ECO:0000259" key="7">
    <source>
        <dbReference type="Pfam" id="PF07715"/>
    </source>
</evidence>
<evidence type="ECO:0000256" key="2">
    <source>
        <dbReference type="ARBA" id="ARBA00023136"/>
    </source>
</evidence>
<dbReference type="Gene3D" id="2.170.130.10">
    <property type="entry name" value="TonB-dependent receptor, plug domain"/>
    <property type="match status" value="1"/>
</dbReference>
<evidence type="ECO:0000256" key="1">
    <source>
        <dbReference type="ARBA" id="ARBA00004442"/>
    </source>
</evidence>
<keyword evidence="5" id="KW-0732">Signal</keyword>
<keyword evidence="4" id="KW-0798">TonB box</keyword>
<evidence type="ECO:0000313" key="8">
    <source>
        <dbReference type="EMBL" id="MDR7090029.1"/>
    </source>
</evidence>
<comment type="similarity">
    <text evidence="4">Belongs to the TonB-dependent receptor family.</text>
</comment>
<organism evidence="8 9">
    <name type="scientific">Cellvibrio fibrivorans</name>
    <dbReference type="NCBI Taxonomy" id="126350"/>
    <lineage>
        <taxon>Bacteria</taxon>
        <taxon>Pseudomonadati</taxon>
        <taxon>Pseudomonadota</taxon>
        <taxon>Gammaproteobacteria</taxon>
        <taxon>Cellvibrionales</taxon>
        <taxon>Cellvibrionaceae</taxon>
        <taxon>Cellvibrio</taxon>
    </lineage>
</organism>
<feature type="domain" description="TonB-dependent receptor plug" evidence="7">
    <location>
        <begin position="74"/>
        <end position="157"/>
    </location>
</feature>
<dbReference type="RefSeq" id="WP_310072019.1">
    <property type="nucleotide sequence ID" value="NZ_JAVDVX010000003.1"/>
</dbReference>
<dbReference type="PANTHER" id="PTHR40980">
    <property type="entry name" value="PLUG DOMAIN-CONTAINING PROTEIN"/>
    <property type="match status" value="1"/>
</dbReference>
<dbReference type="InterPro" id="IPR036942">
    <property type="entry name" value="Beta-barrel_TonB_sf"/>
</dbReference>
<gene>
    <name evidence="8" type="ORF">J2X05_002051</name>
</gene>
<dbReference type="PANTHER" id="PTHR40980:SF5">
    <property type="entry name" value="TONB-DEPENDENT RECEPTOR"/>
    <property type="match status" value="1"/>
</dbReference>
<protein>
    <submittedName>
        <fullName evidence="8">TonB-dependent receptor</fullName>
    </submittedName>
</protein>
<dbReference type="InterPro" id="IPR000531">
    <property type="entry name" value="Beta-barrel_TonB"/>
</dbReference>
<comment type="subcellular location">
    <subcellularLocation>
        <location evidence="1 4">Cell outer membrane</location>
    </subcellularLocation>
</comment>
<evidence type="ECO:0000256" key="5">
    <source>
        <dbReference type="SAM" id="SignalP"/>
    </source>
</evidence>
<evidence type="ECO:0000256" key="3">
    <source>
        <dbReference type="ARBA" id="ARBA00023237"/>
    </source>
</evidence>
<dbReference type="InterPro" id="IPR037066">
    <property type="entry name" value="Plug_dom_sf"/>
</dbReference>
<evidence type="ECO:0000259" key="6">
    <source>
        <dbReference type="Pfam" id="PF00593"/>
    </source>
</evidence>
<dbReference type="Pfam" id="PF07715">
    <property type="entry name" value="Plug"/>
    <property type="match status" value="1"/>
</dbReference>
<evidence type="ECO:0000256" key="4">
    <source>
        <dbReference type="RuleBase" id="RU003357"/>
    </source>
</evidence>
<comment type="caution">
    <text evidence="8">The sequence shown here is derived from an EMBL/GenBank/DDBJ whole genome shotgun (WGS) entry which is preliminary data.</text>
</comment>
<name>A0ABU1UXW2_9GAMM</name>
<sequence length="895" mass="98227">MQKLFTNRHKLFVAISAASFSMLSPVSVAQDDTEQPAIPMPAIEAPVLEEMMVVGRQQSGAQTISQERMEDAFAADLMGSDQISRTGDSNVAVALTRVTGVTLNQGKYVYVRGLGERYSSVQLNGAQVPSPELTRNVLPLDIIPASIVDSLKVQKSYSPDLPAHFGGGNVDIRTKSVPDEFVFNITLGTGQNTGSGSDDLTYSGGGKSDGLPASIDKALDTYQGNIDINGIRRILSTEVDDSVTPAQALESILINRDLMLAINRDVDIRKDKSPLDQNGAVALGNSWDLGDDWTIGSILNWSEKTEWRNKDQERRGVGAPDVTYSSIKRTVEDTKELGSVGVGINYQDTHKVEASYMLIGNETDEAALTFAQNSNNNLADGNQKVTYETRYQDRELEVTQATGKHSFDQLSGDILGNVEIDWFYSDSSVETNIPGAATIGGDNTVDPATGEILSTRITSNSSAQFAFLNLKDDVISNGWNAKLPLAFDNAEVTLSGGYSYNDKSREYYGYTALIDVGGGDFLVGTPGDVFTDSKINDLNNDFTLTMSRGFGTESYVAAQMTDAFYGMIDATFNDAWRLTAGARYEDFRTAVLPIDLLDYTGVTLQQLIDKLDDENQTYARRNDDVYPSMALTFMNDGFMWTETFQLRLSYAKTVVRPDLRELSDVVYIDPELNIRVKGNPNLLDSELDNFDIRGEWYFDGGNNLTASLFYKDIAGAIEQKLEPASDSDILMSFYNAESGEIYGLEIEGLLNLDYGFFFSSNLTLSDSEVVSLKNAGFTNAVRPMTGQSAYVLNAQLGYDSDDGKHGAALAYNIADEKLAFAAVLTGHDDAFEQPFSSLDFTYSYYPIEQLTFKAKLRNLLDEDREITQTNLSGQNVTILTQEVGTSMSLDISYNF</sequence>
<proteinExistence type="inferred from homology"/>
<dbReference type="Proteomes" id="UP001253595">
    <property type="component" value="Unassembled WGS sequence"/>
</dbReference>
<dbReference type="InterPro" id="IPR012910">
    <property type="entry name" value="Plug_dom"/>
</dbReference>
<dbReference type="SUPFAM" id="SSF56935">
    <property type="entry name" value="Porins"/>
    <property type="match status" value="1"/>
</dbReference>
<dbReference type="Gene3D" id="2.40.170.20">
    <property type="entry name" value="TonB-dependent receptor, beta-barrel domain"/>
    <property type="match status" value="1"/>
</dbReference>
<keyword evidence="8" id="KW-0675">Receptor</keyword>
<keyword evidence="3" id="KW-0998">Cell outer membrane</keyword>
<feature type="signal peptide" evidence="5">
    <location>
        <begin position="1"/>
        <end position="29"/>
    </location>
</feature>
<keyword evidence="2 4" id="KW-0472">Membrane</keyword>
<reference evidence="8 9" key="1">
    <citation type="submission" date="2023-07" db="EMBL/GenBank/DDBJ databases">
        <title>Sorghum-associated microbial communities from plants grown in Nebraska, USA.</title>
        <authorList>
            <person name="Schachtman D."/>
        </authorList>
    </citation>
    <scope>NUCLEOTIDE SEQUENCE [LARGE SCALE GENOMIC DNA]</scope>
    <source>
        <strain evidence="8 9">BE190</strain>
    </source>
</reference>
<evidence type="ECO:0000313" key="9">
    <source>
        <dbReference type="Proteomes" id="UP001253595"/>
    </source>
</evidence>
<dbReference type="Pfam" id="PF00593">
    <property type="entry name" value="TonB_dep_Rec_b-barrel"/>
    <property type="match status" value="1"/>
</dbReference>
<accession>A0ABU1UXW2</accession>